<dbReference type="InterPro" id="IPR045024">
    <property type="entry name" value="NDH-2"/>
</dbReference>
<keyword evidence="7" id="KW-0520">NAD</keyword>
<organism evidence="11 12">
    <name type="scientific">Methylibium petroleiphilum (strain ATCC BAA-1232 / LMG 22953 / PM1)</name>
    <dbReference type="NCBI Taxonomy" id="420662"/>
    <lineage>
        <taxon>Bacteria</taxon>
        <taxon>Pseudomonadati</taxon>
        <taxon>Pseudomonadota</taxon>
        <taxon>Betaproteobacteria</taxon>
        <taxon>Burkholderiales</taxon>
        <taxon>Sphaerotilaceae</taxon>
        <taxon>Methylibium</taxon>
    </lineage>
</organism>
<evidence type="ECO:0000256" key="1">
    <source>
        <dbReference type="ARBA" id="ARBA00005272"/>
    </source>
</evidence>
<evidence type="ECO:0000256" key="8">
    <source>
        <dbReference type="ARBA" id="ARBA00047599"/>
    </source>
</evidence>
<dbReference type="EC" id="1.6.5.9" evidence="2"/>
<feature type="domain" description="FAD/NAD(P)-binding" evidence="9">
    <location>
        <begin position="8"/>
        <end position="331"/>
    </location>
</feature>
<reference evidence="11 12" key="1">
    <citation type="journal article" date="2007" name="J. Bacteriol.">
        <title>Whole-genome analysis of the methyl tert-butyl ether-degrading beta-proteobacterium Methylibium petroleiphilum PM1.</title>
        <authorList>
            <person name="Kane S.R."/>
            <person name="Chakicherla A.Y."/>
            <person name="Chain P.S.G."/>
            <person name="Schmidt R."/>
            <person name="Shin M.W."/>
            <person name="Legler T.C."/>
            <person name="Scow K.M."/>
            <person name="Larimer F.W."/>
            <person name="Lucas S.M."/>
            <person name="Richardson P.M."/>
            <person name="Hristova K.R."/>
        </authorList>
    </citation>
    <scope>NUCLEOTIDE SEQUENCE [LARGE SCALE GENOMIC DNA]</scope>
    <source>
        <strain evidence="12">ATCC BAA-1232 / LMG 22953 / PM1</strain>
    </source>
</reference>
<evidence type="ECO:0000256" key="2">
    <source>
        <dbReference type="ARBA" id="ARBA00012637"/>
    </source>
</evidence>
<dbReference type="InterPro" id="IPR054585">
    <property type="entry name" value="NDH2-like_C"/>
</dbReference>
<keyword evidence="6 11" id="KW-0560">Oxidoreductase</keyword>
<comment type="catalytic activity">
    <reaction evidence="8">
        <text>a quinone + NADH + H(+) = a quinol + NAD(+)</text>
        <dbReference type="Rhea" id="RHEA:46160"/>
        <dbReference type="ChEBI" id="CHEBI:15378"/>
        <dbReference type="ChEBI" id="CHEBI:24646"/>
        <dbReference type="ChEBI" id="CHEBI:57540"/>
        <dbReference type="ChEBI" id="CHEBI:57945"/>
        <dbReference type="ChEBI" id="CHEBI:132124"/>
        <dbReference type="EC" id="1.6.5.9"/>
    </reaction>
</comment>
<sequence>MPDEPCTRILIVGAGFAGTQLVRSLHRRLPPGVETTLLSDESYTTFNPMLPEAVGASVFPEQVVVPVREMTRQGGACRFIMGSVTQVDLTAGRLVCRTLAGERELAYDHLVFAVGNRARLDLLPGMAEHALPLKTVGDAMHIRNTVLRRLACIELEDDASARRALGHFVVVGGGFSGVEVAGELVDCLASIRRYYPRVAADELRVTVLQGLDRLLPELSPRLGVAALNSLRERGVDVRLMARATCITADGVQLGDGEFIEGRTVIGTIGTAANPLLARLGLPLSGGRVVVAGDLSVPGYPGLWAVGDCACVPNALDGSTAPPTAQFAVREAQHLARNLGAVVTGAPTTAFRYRSRGMMASIGHLKGVAEVAGLPLTGWPAWLVWRAYYLSQMPSFGRRLRIFFEWFWGMFYPPDITHLRFTRSAELGSDEERRQREASATAVATV</sequence>
<dbReference type="SUPFAM" id="SSF51905">
    <property type="entry name" value="FAD/NAD(P)-binding domain"/>
    <property type="match status" value="2"/>
</dbReference>
<evidence type="ECO:0000256" key="5">
    <source>
        <dbReference type="ARBA" id="ARBA00022946"/>
    </source>
</evidence>
<dbReference type="PANTHER" id="PTHR43706">
    <property type="entry name" value="NADH DEHYDROGENASE"/>
    <property type="match status" value="1"/>
</dbReference>
<dbReference type="PRINTS" id="PR00368">
    <property type="entry name" value="FADPNR"/>
</dbReference>
<keyword evidence="3" id="KW-0285">Flavoprotein</keyword>
<dbReference type="EMBL" id="CP000555">
    <property type="protein sequence ID" value="ABM93122.1"/>
    <property type="molecule type" value="Genomic_DNA"/>
</dbReference>
<keyword evidence="4" id="KW-0274">FAD</keyword>
<dbReference type="Pfam" id="PF07992">
    <property type="entry name" value="Pyr_redox_2"/>
    <property type="match status" value="1"/>
</dbReference>
<comment type="similarity">
    <text evidence="1">Belongs to the NADH dehydrogenase family.</text>
</comment>
<evidence type="ECO:0000256" key="6">
    <source>
        <dbReference type="ARBA" id="ARBA00023002"/>
    </source>
</evidence>
<evidence type="ECO:0000313" key="11">
    <source>
        <dbReference type="EMBL" id="ABM93122.1"/>
    </source>
</evidence>
<dbReference type="HOGENOM" id="CLU_021377_7_1_4"/>
<dbReference type="InterPro" id="IPR036188">
    <property type="entry name" value="FAD/NAD-bd_sf"/>
</dbReference>
<dbReference type="Gene3D" id="3.50.50.100">
    <property type="match status" value="1"/>
</dbReference>
<evidence type="ECO:0000259" key="9">
    <source>
        <dbReference type="Pfam" id="PF07992"/>
    </source>
</evidence>
<dbReference type="InterPro" id="IPR023753">
    <property type="entry name" value="FAD/NAD-binding_dom"/>
</dbReference>
<evidence type="ECO:0000256" key="7">
    <source>
        <dbReference type="ARBA" id="ARBA00023027"/>
    </source>
</evidence>
<dbReference type="Proteomes" id="UP000000366">
    <property type="component" value="Chromosome"/>
</dbReference>
<dbReference type="KEGG" id="mpt:Mpe_A0160"/>
<gene>
    <name evidence="11" type="ordered locus">Mpe_A0160</name>
</gene>
<dbReference type="RefSeq" id="WP_011827761.1">
    <property type="nucleotide sequence ID" value="NC_008825.1"/>
</dbReference>
<keyword evidence="5" id="KW-0809">Transit peptide</keyword>
<accession>A2SC33</accession>
<dbReference type="GO" id="GO:0050136">
    <property type="term" value="F:NADH dehydrogenase (quinone) (non-electrogenic) activity"/>
    <property type="evidence" value="ECO:0007669"/>
    <property type="project" value="UniProtKB-EC"/>
</dbReference>
<dbReference type="PANTHER" id="PTHR43706:SF47">
    <property type="entry name" value="EXTERNAL NADH-UBIQUINONE OXIDOREDUCTASE 1, MITOCHONDRIAL-RELATED"/>
    <property type="match status" value="1"/>
</dbReference>
<name>A2SC33_METPP</name>
<evidence type="ECO:0000256" key="3">
    <source>
        <dbReference type="ARBA" id="ARBA00022630"/>
    </source>
</evidence>
<protein>
    <recommendedName>
        <fullName evidence="2">NADH:ubiquinone reductase (non-electrogenic)</fullName>
        <ecNumber evidence="2">1.6.5.9</ecNumber>
    </recommendedName>
</protein>
<feature type="domain" description="External alternative NADH-ubiquinone oxidoreductase-like C-terminal" evidence="10">
    <location>
        <begin position="355"/>
        <end position="406"/>
    </location>
</feature>
<dbReference type="Pfam" id="PF22366">
    <property type="entry name" value="NDH2_C"/>
    <property type="match status" value="1"/>
</dbReference>
<dbReference type="eggNOG" id="COG1252">
    <property type="taxonomic scope" value="Bacteria"/>
</dbReference>
<evidence type="ECO:0000313" key="12">
    <source>
        <dbReference type="Proteomes" id="UP000000366"/>
    </source>
</evidence>
<keyword evidence="12" id="KW-1185">Reference proteome</keyword>
<evidence type="ECO:0000256" key="4">
    <source>
        <dbReference type="ARBA" id="ARBA00022827"/>
    </source>
</evidence>
<dbReference type="AlphaFoldDB" id="A2SC33"/>
<evidence type="ECO:0000259" key="10">
    <source>
        <dbReference type="Pfam" id="PF22366"/>
    </source>
</evidence>
<dbReference type="STRING" id="420662.Mpe_A0160"/>
<proteinExistence type="inferred from homology"/>